<dbReference type="AlphaFoldDB" id="A0A845PWC4"/>
<evidence type="ECO:0000313" key="2">
    <source>
        <dbReference type="EMBL" id="NAW50618.1"/>
    </source>
</evidence>
<comment type="caution">
    <text evidence="2">The sequence shown here is derived from an EMBL/GenBank/DDBJ whole genome shotgun (WGS) entry which is preliminary data.</text>
</comment>
<gene>
    <name evidence="2" type="primary">gldH</name>
    <name evidence="2" type="ORF">GNY06_04195</name>
</gene>
<evidence type="ECO:0000256" key="1">
    <source>
        <dbReference type="SAM" id="Phobius"/>
    </source>
</evidence>
<accession>A0A845PWC4</accession>
<keyword evidence="1" id="KW-0812">Transmembrane</keyword>
<dbReference type="EMBL" id="JAAABJ010000372">
    <property type="protein sequence ID" value="NAW50618.1"/>
    <property type="molecule type" value="Genomic_DNA"/>
</dbReference>
<evidence type="ECO:0000313" key="3">
    <source>
        <dbReference type="Proteomes" id="UP000553459"/>
    </source>
</evidence>
<proteinExistence type="predicted"/>
<dbReference type="Proteomes" id="UP000553459">
    <property type="component" value="Unassembled WGS sequence"/>
</dbReference>
<name>A0A845PWC4_9FLAO</name>
<dbReference type="PROSITE" id="PS51257">
    <property type="entry name" value="PROKAR_LIPOPROTEIN"/>
    <property type="match status" value="1"/>
</dbReference>
<organism evidence="2 3">
    <name type="scientific">Elizabethkingia argenteiflava</name>
    <dbReference type="NCBI Taxonomy" id="2681556"/>
    <lineage>
        <taxon>Bacteria</taxon>
        <taxon>Pseudomonadati</taxon>
        <taxon>Bacteroidota</taxon>
        <taxon>Flavobacteriia</taxon>
        <taxon>Flavobacteriales</taxon>
        <taxon>Weeksellaceae</taxon>
        <taxon>Elizabethkingia</taxon>
    </lineage>
</organism>
<dbReference type="NCBIfam" id="TIGR03511">
    <property type="entry name" value="GldH_lipo"/>
    <property type="match status" value="1"/>
</dbReference>
<feature type="transmembrane region" description="Helical" evidence="1">
    <location>
        <begin position="6"/>
        <end position="23"/>
    </location>
</feature>
<dbReference type="Pfam" id="PF14109">
    <property type="entry name" value="GldH_lipo"/>
    <property type="match status" value="1"/>
</dbReference>
<keyword evidence="1" id="KW-0472">Membrane</keyword>
<protein>
    <submittedName>
        <fullName evidence="2">Gliding motility lipoprotein GldH</fullName>
    </submittedName>
</protein>
<dbReference type="RefSeq" id="WP_166518943.1">
    <property type="nucleotide sequence ID" value="NZ_JAAABJ010000372.1"/>
</dbReference>
<dbReference type="InterPro" id="IPR020018">
    <property type="entry name" value="Motility-assoc_lipoprot_GldH"/>
</dbReference>
<reference evidence="2 3" key="1">
    <citation type="submission" date="2019-11" db="EMBL/GenBank/DDBJ databases">
        <title>Characterization of Elizabethkingia argenteiflava sp. nov., isolated from inner surface of Soybean Pods.</title>
        <authorList>
            <person name="Mo S."/>
        </authorList>
    </citation>
    <scope>NUCLEOTIDE SEQUENCE [LARGE SCALE GENOMIC DNA]</scope>
    <source>
        <strain evidence="2 3">YB22</strain>
    </source>
</reference>
<keyword evidence="1" id="KW-1133">Transmembrane helix</keyword>
<keyword evidence="3" id="KW-1185">Reference proteome</keyword>
<sequence length="156" mass="18070">MGRYSFVWILVWVSILIACISPLEQVKTIALDGHWASENPARFEFDIQDAQNLKNIIFVIRNNNQYPYMNLRLQVSISGMQEKKQHKDILNYTLARSNGLWKGSQFGGTKEILGLYKTHYRFPSNGKYKIEVMHLMNRNPLIGLEDIGIKIETVKP</sequence>
<keyword evidence="2" id="KW-0449">Lipoprotein</keyword>